<evidence type="ECO:0000256" key="1">
    <source>
        <dbReference type="SAM" id="Phobius"/>
    </source>
</evidence>
<feature type="transmembrane region" description="Helical" evidence="1">
    <location>
        <begin position="20"/>
        <end position="41"/>
    </location>
</feature>
<keyword evidence="1" id="KW-1133">Transmembrane helix</keyword>
<dbReference type="InterPro" id="IPR008972">
    <property type="entry name" value="Cupredoxin"/>
</dbReference>
<evidence type="ECO:0000313" key="3">
    <source>
        <dbReference type="EMBL" id="KKQ46349.1"/>
    </source>
</evidence>
<reference evidence="3 4" key="1">
    <citation type="journal article" date="2015" name="Nature">
        <title>rRNA introns, odd ribosomes, and small enigmatic genomes across a large radiation of phyla.</title>
        <authorList>
            <person name="Brown C.T."/>
            <person name="Hug L.A."/>
            <person name="Thomas B.C."/>
            <person name="Sharon I."/>
            <person name="Castelle C.J."/>
            <person name="Singh A."/>
            <person name="Wilkins M.J."/>
            <person name="Williams K.H."/>
            <person name="Banfield J.F."/>
        </authorList>
    </citation>
    <scope>NUCLEOTIDE SEQUENCE [LARGE SCALE GENOMIC DNA]</scope>
</reference>
<dbReference type="EMBL" id="LBTR01000002">
    <property type="protein sequence ID" value="KKQ46349.1"/>
    <property type="molecule type" value="Genomic_DNA"/>
</dbReference>
<dbReference type="Gene3D" id="2.60.40.420">
    <property type="entry name" value="Cupredoxins - blue copper proteins"/>
    <property type="match status" value="1"/>
</dbReference>
<dbReference type="InterPro" id="IPR028096">
    <property type="entry name" value="EfeO_Cupredoxin"/>
</dbReference>
<dbReference type="AlphaFoldDB" id="A0A0G0KB44"/>
<feature type="domain" description="EfeO-type cupredoxin-like" evidence="2">
    <location>
        <begin position="55"/>
        <end position="150"/>
    </location>
</feature>
<dbReference type="Proteomes" id="UP000034603">
    <property type="component" value="Unassembled WGS sequence"/>
</dbReference>
<comment type="caution">
    <text evidence="3">The sequence shown here is derived from an EMBL/GenBank/DDBJ whole genome shotgun (WGS) entry which is preliminary data.</text>
</comment>
<gene>
    <name evidence="3" type="ORF">US62_C0002G0032</name>
</gene>
<keyword evidence="1" id="KW-0812">Transmembrane</keyword>
<dbReference type="SUPFAM" id="SSF49503">
    <property type="entry name" value="Cupredoxins"/>
    <property type="match status" value="1"/>
</dbReference>
<evidence type="ECO:0000313" key="4">
    <source>
        <dbReference type="Proteomes" id="UP000034603"/>
    </source>
</evidence>
<evidence type="ECO:0000259" key="2">
    <source>
        <dbReference type="Pfam" id="PF13473"/>
    </source>
</evidence>
<protein>
    <recommendedName>
        <fullName evidence="2">EfeO-type cupredoxin-like domain-containing protein</fullName>
    </recommendedName>
</protein>
<accession>A0A0G0KB44</accession>
<sequence>MSENKTSAVASYKKRPLWQWLLIYAVVAVVAYGLIYYFVIAKKTSNPYSQKQTTSSTQTEELTTVDVILTDTGFSPQTVTLKAGTKVNWTNKSGKTATVNSADHPTHLKYPALNLGNFSDGETLSLVFDKPGTYGYHNHLDSSQYGKIVVE</sequence>
<keyword evidence="1" id="KW-0472">Membrane</keyword>
<dbReference type="Pfam" id="PF13473">
    <property type="entry name" value="Cupredoxin_1"/>
    <property type="match status" value="1"/>
</dbReference>
<organism evidence="3 4">
    <name type="scientific">Candidatus Woesebacteria bacterium GW2011_GWA1_37_8</name>
    <dbReference type="NCBI Taxonomy" id="1618546"/>
    <lineage>
        <taxon>Bacteria</taxon>
        <taxon>Candidatus Woeseibacteriota</taxon>
    </lineage>
</organism>
<proteinExistence type="predicted"/>
<name>A0A0G0KB44_9BACT</name>